<name>A0ABV8NHG8_9ACTN</name>
<evidence type="ECO:0000313" key="3">
    <source>
        <dbReference type="Proteomes" id="UP001595871"/>
    </source>
</evidence>
<evidence type="ECO:0000313" key="2">
    <source>
        <dbReference type="EMBL" id="MFC4191344.1"/>
    </source>
</evidence>
<accession>A0ABV8NHG8</accession>
<dbReference type="EMBL" id="JBHSCF010000069">
    <property type="protein sequence ID" value="MFC4191344.1"/>
    <property type="molecule type" value="Genomic_DNA"/>
</dbReference>
<proteinExistence type="predicted"/>
<reference evidence="3" key="1">
    <citation type="journal article" date="2019" name="Int. J. Syst. Evol. Microbiol.">
        <title>The Global Catalogue of Microorganisms (GCM) 10K type strain sequencing project: providing services to taxonomists for standard genome sequencing and annotation.</title>
        <authorList>
            <consortium name="The Broad Institute Genomics Platform"/>
            <consortium name="The Broad Institute Genome Sequencing Center for Infectious Disease"/>
            <person name="Wu L."/>
            <person name="Ma J."/>
        </authorList>
    </citation>
    <scope>NUCLEOTIDE SEQUENCE [LARGE SCALE GENOMIC DNA]</scope>
    <source>
        <strain evidence="3">CCM 3243</strain>
    </source>
</reference>
<organism evidence="2 3">
    <name type="scientific">Streptomyces flavovirens</name>
    <dbReference type="NCBI Taxonomy" id="52258"/>
    <lineage>
        <taxon>Bacteria</taxon>
        <taxon>Bacillati</taxon>
        <taxon>Actinomycetota</taxon>
        <taxon>Actinomycetes</taxon>
        <taxon>Kitasatosporales</taxon>
        <taxon>Streptomycetaceae</taxon>
        <taxon>Streptomyces</taxon>
    </lineage>
</organism>
<feature type="compositionally biased region" description="Basic and acidic residues" evidence="1">
    <location>
        <begin position="155"/>
        <end position="165"/>
    </location>
</feature>
<sequence>MINTELLTYQPTELLSPVAILERFSERAGELIATLPEDGRPAQAAVTAALRQAVLEAFRTREEHLARIVEMDLEARGSGNRQTTIASRVSVRRALLALGAAVDETGEVSDRFVVVEGEGESFEVLRPAYFDQATGKLILAGQLRRVPAPASGEEPGARQPERGPR</sequence>
<evidence type="ECO:0000256" key="1">
    <source>
        <dbReference type="SAM" id="MobiDB-lite"/>
    </source>
</evidence>
<feature type="region of interest" description="Disordered" evidence="1">
    <location>
        <begin position="145"/>
        <end position="165"/>
    </location>
</feature>
<keyword evidence="3" id="KW-1185">Reference proteome</keyword>
<dbReference type="Proteomes" id="UP001595871">
    <property type="component" value="Unassembled WGS sequence"/>
</dbReference>
<gene>
    <name evidence="2" type="ORF">ACFO3R_33970</name>
</gene>
<dbReference type="RefSeq" id="WP_181011483.1">
    <property type="nucleotide sequence ID" value="NZ_BAAAYA010000023.1"/>
</dbReference>
<comment type="caution">
    <text evidence="2">The sequence shown here is derived from an EMBL/GenBank/DDBJ whole genome shotgun (WGS) entry which is preliminary data.</text>
</comment>
<protein>
    <submittedName>
        <fullName evidence="2">Uncharacterized protein</fullName>
    </submittedName>
</protein>